<dbReference type="PANTHER" id="PTHR35530:SF2">
    <property type="entry name" value="BSL4019 PROTEIN"/>
    <property type="match status" value="1"/>
</dbReference>
<dbReference type="InterPro" id="IPR014347">
    <property type="entry name" value="Tautomerase/MIF_sf"/>
</dbReference>
<dbReference type="AlphaFoldDB" id="A0A6F8PMP4"/>
<dbReference type="PANTHER" id="PTHR35530">
    <property type="entry name" value="TAUTOMERASE-RELATED"/>
    <property type="match status" value="1"/>
</dbReference>
<gene>
    <name evidence="1" type="ORF">THMIRHAT_10160</name>
</gene>
<dbReference type="EMBL" id="AP021888">
    <property type="protein sequence ID" value="BBP43270.1"/>
    <property type="molecule type" value="Genomic_DNA"/>
</dbReference>
<evidence type="ECO:0000313" key="1">
    <source>
        <dbReference type="EMBL" id="BBP43270.1"/>
    </source>
</evidence>
<keyword evidence="2" id="KW-1185">Reference proteome</keyword>
<sequence>MPLINITLPQNALSAEQEEQLAQFASNALLTLEGMQQNPKAQMLSWVYFHKHPQNDYFIGGKRVAKPHYRFDVSIFANTMTERHKSQLTKQLTQEVLRLEGTDDNLMNAARVWVMFHEVADGNWGGAGQIYHLKDLMNMMQPKH</sequence>
<organism evidence="1 2">
    <name type="scientific">Thiosulfativibrio zosterae</name>
    <dbReference type="NCBI Taxonomy" id="2675053"/>
    <lineage>
        <taxon>Bacteria</taxon>
        <taxon>Pseudomonadati</taxon>
        <taxon>Pseudomonadota</taxon>
        <taxon>Gammaproteobacteria</taxon>
        <taxon>Thiotrichales</taxon>
        <taxon>Piscirickettsiaceae</taxon>
        <taxon>Thiosulfativibrio</taxon>
    </lineage>
</organism>
<proteinExistence type="predicted"/>
<dbReference type="KEGG" id="tzo:THMIRHAT_10160"/>
<accession>A0A6F8PMP4</accession>
<dbReference type="RefSeq" id="WP_173291089.1">
    <property type="nucleotide sequence ID" value="NZ_AP021888.1"/>
</dbReference>
<evidence type="ECO:0000313" key="2">
    <source>
        <dbReference type="Proteomes" id="UP000501466"/>
    </source>
</evidence>
<name>A0A6F8PMP4_9GAMM</name>
<dbReference type="Proteomes" id="UP000501466">
    <property type="component" value="Chromosome"/>
</dbReference>
<reference evidence="2" key="1">
    <citation type="submission" date="2019-11" db="EMBL/GenBank/DDBJ databases">
        <title>Isolation and characterization of two novel species in the genus Thiomicrorhabdus.</title>
        <authorList>
            <person name="Mochizuki J."/>
            <person name="Kojima H."/>
            <person name="Fukui M."/>
        </authorList>
    </citation>
    <scope>NUCLEOTIDE SEQUENCE [LARGE SCALE GENOMIC DNA]</scope>
    <source>
        <strain evidence="2">AkT22</strain>
    </source>
</reference>
<protein>
    <submittedName>
        <fullName evidence="1">Uncharacterized protein</fullName>
    </submittedName>
</protein>
<dbReference type="SUPFAM" id="SSF55331">
    <property type="entry name" value="Tautomerase/MIF"/>
    <property type="match status" value="1"/>
</dbReference>
<dbReference type="Gene3D" id="3.30.429.10">
    <property type="entry name" value="Macrophage Migration Inhibitory Factor"/>
    <property type="match status" value="2"/>
</dbReference>